<accession>F9ZW38</accession>
<dbReference type="EMBL" id="CP002738">
    <property type="protein sequence ID" value="AEG02009.1"/>
    <property type="molecule type" value="Genomic_DNA"/>
</dbReference>
<keyword evidence="2 5" id="KW-0812">Transmembrane</keyword>
<keyword evidence="4 5" id="KW-0472">Membrane</keyword>
<evidence type="ECO:0000313" key="7">
    <source>
        <dbReference type="EMBL" id="AEG02009.1"/>
    </source>
</evidence>
<evidence type="ECO:0000256" key="1">
    <source>
        <dbReference type="ARBA" id="ARBA00004141"/>
    </source>
</evidence>
<dbReference type="InterPro" id="IPR007016">
    <property type="entry name" value="O-antigen_ligase-rel_domated"/>
</dbReference>
<feature type="transmembrane region" description="Helical" evidence="5">
    <location>
        <begin position="253"/>
        <end position="271"/>
    </location>
</feature>
<dbReference type="Proteomes" id="UP000008888">
    <property type="component" value="Chromosome"/>
</dbReference>
<feature type="transmembrane region" description="Helical" evidence="5">
    <location>
        <begin position="75"/>
        <end position="92"/>
    </location>
</feature>
<evidence type="ECO:0000313" key="8">
    <source>
        <dbReference type="Proteomes" id="UP000008888"/>
    </source>
</evidence>
<dbReference type="Pfam" id="PF04932">
    <property type="entry name" value="Wzy_C"/>
    <property type="match status" value="1"/>
</dbReference>
<evidence type="ECO:0000256" key="5">
    <source>
        <dbReference type="SAM" id="Phobius"/>
    </source>
</evidence>
<organism evidence="7 8">
    <name type="scientific">Methylomonas methanica (strain DSM 25384 / MC09)</name>
    <dbReference type="NCBI Taxonomy" id="857087"/>
    <lineage>
        <taxon>Bacteria</taxon>
        <taxon>Pseudomonadati</taxon>
        <taxon>Pseudomonadota</taxon>
        <taxon>Gammaproteobacteria</taxon>
        <taxon>Methylococcales</taxon>
        <taxon>Methylococcaceae</taxon>
        <taxon>Methylomonas</taxon>
    </lineage>
</organism>
<feature type="transmembrane region" description="Helical" evidence="5">
    <location>
        <begin position="38"/>
        <end position="63"/>
    </location>
</feature>
<name>F9ZW38_METMM</name>
<dbReference type="HOGENOM" id="CLU_635863_0_0_6"/>
<proteinExistence type="predicted"/>
<dbReference type="RefSeq" id="WP_013820228.1">
    <property type="nucleotide sequence ID" value="NC_015572.1"/>
</dbReference>
<dbReference type="PANTHER" id="PTHR37422:SF13">
    <property type="entry name" value="LIPOPOLYSACCHARIDE BIOSYNTHESIS PROTEIN PA4999-RELATED"/>
    <property type="match status" value="1"/>
</dbReference>
<feature type="domain" description="O-antigen ligase-related" evidence="6">
    <location>
        <begin position="217"/>
        <end position="355"/>
    </location>
</feature>
<evidence type="ECO:0000256" key="3">
    <source>
        <dbReference type="ARBA" id="ARBA00022989"/>
    </source>
</evidence>
<feature type="transmembrane region" description="Helical" evidence="5">
    <location>
        <begin position="211"/>
        <end position="241"/>
    </location>
</feature>
<keyword evidence="8" id="KW-1185">Reference proteome</keyword>
<feature type="transmembrane region" description="Helical" evidence="5">
    <location>
        <begin position="104"/>
        <end position="126"/>
    </location>
</feature>
<reference evidence="7 8" key="1">
    <citation type="journal article" date="2011" name="J. Bacteriol.">
        <title>Complete Genome Sequence of the Aerobic Marine Methanotroph Methylomonas methanica MC09.</title>
        <authorList>
            <person name="Boden R."/>
            <person name="Cunliffe M."/>
            <person name="Scanlan J."/>
            <person name="Moussard H."/>
            <person name="Kits K.D."/>
            <person name="Klotz M.G."/>
            <person name="Jetten M.S."/>
            <person name="Vuilleumier S."/>
            <person name="Han J."/>
            <person name="Peters L."/>
            <person name="Mikhailova N."/>
            <person name="Teshima H."/>
            <person name="Tapia R."/>
            <person name="Kyrpides N."/>
            <person name="Ivanova N."/>
            <person name="Pagani I."/>
            <person name="Cheng J.F."/>
            <person name="Goodwin L."/>
            <person name="Han C."/>
            <person name="Hauser L."/>
            <person name="Land M.L."/>
            <person name="Lapidus A."/>
            <person name="Lucas S."/>
            <person name="Pitluck S."/>
            <person name="Woyke T."/>
            <person name="Stein L."/>
            <person name="Murrell J.C."/>
        </authorList>
    </citation>
    <scope>NUCLEOTIDE SEQUENCE [LARGE SCALE GENOMIC DNA]</scope>
    <source>
        <strain evidence="7 8">MC09</strain>
    </source>
</reference>
<sequence length="431" mass="47272">MAFLTYFRLNSAAPITLATLTCLAAYLLFSLQQIVISAWLGSGVSLGSTAIRVFIVTVSVWLYRRQGLHPILRRPLLAVSACLIALAASVLMSEHPVIAVKFAVKYATSLLLLWTFLNLALAYPIFPAAAARAALLALWGNILLSLGVRFEIPGLKHFSLAFHPEASFAYLPRVSGIYEHPAIFGATSVMAAILAIQLYTQNRLGKRTLPWVITGTCLVLLLTESRNALVPLFGFGCGFAWVFRHEFRGSNVWRIGGGIALLVVLMGFILVQRHAELTSASKESPLTAFTLGRTYIWAGAFEAWRGHPWFGLGAGVFQFLTPDFTGGRFDRGELHAHNVLLAILSETGLSGLSAYAFLVYSLWRPLLKPGMEALQRNWILIWLAVLPSFGLFDFYLPFYGFSMHLALVLAGQYASAYPCREKLPAAGGISQ</sequence>
<dbReference type="AlphaFoldDB" id="F9ZW38"/>
<evidence type="ECO:0000256" key="4">
    <source>
        <dbReference type="ARBA" id="ARBA00023136"/>
    </source>
</evidence>
<feature type="transmembrane region" description="Helical" evidence="5">
    <location>
        <begin position="182"/>
        <end position="199"/>
    </location>
</feature>
<feature type="transmembrane region" description="Helical" evidence="5">
    <location>
        <begin position="378"/>
        <end position="396"/>
    </location>
</feature>
<evidence type="ECO:0000256" key="2">
    <source>
        <dbReference type="ARBA" id="ARBA00022692"/>
    </source>
</evidence>
<dbReference type="eggNOG" id="COG3307">
    <property type="taxonomic scope" value="Bacteria"/>
</dbReference>
<dbReference type="OrthoDB" id="9783389at2"/>
<dbReference type="KEGG" id="mmt:Metme_3648"/>
<protein>
    <submittedName>
        <fullName evidence="7">O-antigen polymerase</fullName>
    </submittedName>
</protein>
<dbReference type="STRING" id="857087.Metme_3648"/>
<dbReference type="GO" id="GO:0016020">
    <property type="term" value="C:membrane"/>
    <property type="evidence" value="ECO:0007669"/>
    <property type="project" value="UniProtKB-SubCell"/>
</dbReference>
<evidence type="ECO:0000259" key="6">
    <source>
        <dbReference type="Pfam" id="PF04932"/>
    </source>
</evidence>
<keyword evidence="3 5" id="KW-1133">Transmembrane helix</keyword>
<comment type="subcellular location">
    <subcellularLocation>
        <location evidence="1">Membrane</location>
        <topology evidence="1">Multi-pass membrane protein</topology>
    </subcellularLocation>
</comment>
<dbReference type="PANTHER" id="PTHR37422">
    <property type="entry name" value="TEICHURONIC ACID BIOSYNTHESIS PROTEIN TUAE"/>
    <property type="match status" value="1"/>
</dbReference>
<reference evidence="8" key="3">
    <citation type="submission" date="2011-05" db="EMBL/GenBank/DDBJ databases">
        <title>Complete sequence of Methylomonas methanica MC09.</title>
        <authorList>
            <consortium name="US DOE Joint Genome Institute"/>
            <person name="Lucas S."/>
            <person name="Han J."/>
            <person name="Lapidus A."/>
            <person name="Cheng J.-F."/>
            <person name="Goodwin L."/>
            <person name="Pitluck S."/>
            <person name="Peters L."/>
            <person name="Mikhailova N."/>
            <person name="Teshima H."/>
            <person name="Han C."/>
            <person name="Tapia R."/>
            <person name="Land M."/>
            <person name="Hauser L."/>
            <person name="Kyrpides N."/>
            <person name="Ivanova N."/>
            <person name="Pagani I."/>
            <person name="Stein L."/>
            <person name="Woyke T."/>
        </authorList>
    </citation>
    <scope>NUCLEOTIDE SEQUENCE [LARGE SCALE GENOMIC DNA]</scope>
    <source>
        <strain evidence="8">MC09</strain>
    </source>
</reference>
<gene>
    <name evidence="7" type="ordered locus">Metme_3648</name>
</gene>
<feature type="transmembrane region" description="Helical" evidence="5">
    <location>
        <begin position="133"/>
        <end position="152"/>
    </location>
</feature>
<dbReference type="InterPro" id="IPR051533">
    <property type="entry name" value="WaaL-like"/>
</dbReference>
<feature type="transmembrane region" description="Helical" evidence="5">
    <location>
        <begin position="12"/>
        <end position="32"/>
    </location>
</feature>
<reference key="2">
    <citation type="submission" date="2011-05" db="EMBL/GenBank/DDBJ databases">
        <title>Complete genome sequence of the aerobic marine methanotroph Methylomonas methanica MC09.</title>
        <authorList>
            <person name="Boden R."/>
            <person name="Cunliffe M."/>
            <person name="Scanlan J."/>
            <person name="Moussard H."/>
            <person name="Kits K.D."/>
            <person name="Klotz M."/>
            <person name="Jetten M."/>
            <person name="Vuilleumier S."/>
            <person name="Han J."/>
            <person name="Peters L."/>
            <person name="Mikhailova N."/>
            <person name="Teshima H."/>
            <person name="Tapia R."/>
            <person name="Kyrpides N."/>
            <person name="Ivanova N."/>
            <person name="Pagani I."/>
            <person name="Cheng J.-F."/>
            <person name="Goodwin L."/>
            <person name="Han C."/>
            <person name="Hauser L."/>
            <person name="Land M."/>
            <person name="Lapidus A."/>
            <person name="Lucas S."/>
            <person name="Pitluck S."/>
            <person name="Woyke T."/>
            <person name="Stein L.Y."/>
            <person name="Murrell C."/>
        </authorList>
    </citation>
    <scope>NUCLEOTIDE SEQUENCE</scope>
    <source>
        <strain>MC09</strain>
    </source>
</reference>
<feature type="transmembrane region" description="Helical" evidence="5">
    <location>
        <begin position="338"/>
        <end position="358"/>
    </location>
</feature>